<organism evidence="1 2">
    <name type="scientific">Bacillus cereus</name>
    <dbReference type="NCBI Taxonomy" id="1396"/>
    <lineage>
        <taxon>Bacteria</taxon>
        <taxon>Bacillati</taxon>
        <taxon>Bacillota</taxon>
        <taxon>Bacilli</taxon>
        <taxon>Bacillales</taxon>
        <taxon>Bacillaceae</taxon>
        <taxon>Bacillus</taxon>
        <taxon>Bacillus cereus group</taxon>
    </lineage>
</organism>
<dbReference type="Proteomes" id="UP000226357">
    <property type="component" value="Unassembled WGS sequence"/>
</dbReference>
<sequence length="271" mass="32692">MDKQMLEIIFDEEKDDTFSGEEIATFKRYIEENVAYSENNFEFLEGNLAYYASRHTSEHYFSPAEYFHVNSNLTKTDEMQKNIDLYNKMIEWHSSTVHPQDSEYVLKKEKYVDLEDFPIKIKNFIQYLNGFEKWEFFIVDLLIYKDGEMYQYLPQKDFLFKWKNHSNHILEKIQQHKYFSFQDVNQELMDEKNPILLIPIFIPIRKMLFLGEYGYKSGLIQYGTILNKINQYFSSTDQKYEQIDLLETTKINEIFRLDGVERSILSIFITK</sequence>
<dbReference type="EMBL" id="NVBO01000046">
    <property type="protein sequence ID" value="PFS04369.1"/>
    <property type="molecule type" value="Genomic_DNA"/>
</dbReference>
<accession>A0AA44QCY6</accession>
<proteinExistence type="predicted"/>
<dbReference type="RefSeq" id="WP_000360811.1">
    <property type="nucleotide sequence ID" value="NZ_NTUG01000038.1"/>
</dbReference>
<comment type="caution">
    <text evidence="1">The sequence shown here is derived from an EMBL/GenBank/DDBJ whole genome shotgun (WGS) entry which is preliminary data.</text>
</comment>
<evidence type="ECO:0000313" key="2">
    <source>
        <dbReference type="Proteomes" id="UP000226357"/>
    </source>
</evidence>
<reference evidence="1 2" key="1">
    <citation type="submission" date="2017-09" db="EMBL/GenBank/DDBJ databases">
        <title>Large-scale bioinformatics analysis of Bacillus genomes uncovers conserved roles of natural products in bacterial physiology.</title>
        <authorList>
            <consortium name="Agbiome Team Llc"/>
            <person name="Bleich R.M."/>
            <person name="Grubbs K.J."/>
            <person name="Santa Maria K.C."/>
            <person name="Allen S.E."/>
            <person name="Farag S."/>
            <person name="Shank E.A."/>
            <person name="Bowers A."/>
        </authorList>
    </citation>
    <scope>NUCLEOTIDE SEQUENCE [LARGE SCALE GENOMIC DNA]</scope>
    <source>
        <strain evidence="1 2">AFS067272</strain>
    </source>
</reference>
<protein>
    <submittedName>
        <fullName evidence="1">Uncharacterized protein</fullName>
    </submittedName>
</protein>
<name>A0AA44QCY6_BACCE</name>
<dbReference type="AlphaFoldDB" id="A0AA44QCY6"/>
<gene>
    <name evidence="1" type="ORF">COK38_06465</name>
</gene>
<evidence type="ECO:0000313" key="1">
    <source>
        <dbReference type="EMBL" id="PFS04369.1"/>
    </source>
</evidence>